<proteinExistence type="predicted"/>
<organism evidence="1 2">
    <name type="scientific">Caenorhabditis tropicalis</name>
    <dbReference type="NCBI Taxonomy" id="1561998"/>
    <lineage>
        <taxon>Eukaryota</taxon>
        <taxon>Metazoa</taxon>
        <taxon>Ecdysozoa</taxon>
        <taxon>Nematoda</taxon>
        <taxon>Chromadorea</taxon>
        <taxon>Rhabditida</taxon>
        <taxon>Rhabditina</taxon>
        <taxon>Rhabditomorpha</taxon>
        <taxon>Rhabditoidea</taxon>
        <taxon>Rhabditidae</taxon>
        <taxon>Peloderinae</taxon>
        <taxon>Caenorhabditis</taxon>
    </lineage>
</organism>
<evidence type="ECO:0000313" key="1">
    <source>
        <dbReference type="Proteomes" id="UP000095282"/>
    </source>
</evidence>
<dbReference type="WBParaSite" id="Csp11.Scaffold630.g21010.t1">
    <property type="protein sequence ID" value="Csp11.Scaffold630.g21010.t1"/>
    <property type="gene ID" value="Csp11.Scaffold630.g21010"/>
</dbReference>
<accession>A0A1I7UZW9</accession>
<sequence>MCHFETRHYETGHFETATLRNQSLRNQFTFYFPMEIFKPKYRSFVKKRELLLECCGFEVTGFGMTGFDMTHSFEMTGFEV</sequence>
<protein>
    <submittedName>
        <fullName evidence="2">Uncharacterized protein</fullName>
    </submittedName>
</protein>
<name>A0A1I7UZW9_9PELO</name>
<dbReference type="Proteomes" id="UP000095282">
    <property type="component" value="Unplaced"/>
</dbReference>
<reference evidence="2" key="1">
    <citation type="submission" date="2016-11" db="UniProtKB">
        <authorList>
            <consortium name="WormBaseParasite"/>
        </authorList>
    </citation>
    <scope>IDENTIFICATION</scope>
</reference>
<evidence type="ECO:0000313" key="2">
    <source>
        <dbReference type="WBParaSite" id="Csp11.Scaffold630.g21010.t1"/>
    </source>
</evidence>
<dbReference type="AlphaFoldDB" id="A0A1I7UZW9"/>
<keyword evidence="1" id="KW-1185">Reference proteome</keyword>